<gene>
    <name evidence="3" type="ORF">ACKI18_00365</name>
</gene>
<dbReference type="Pfam" id="PF17765">
    <property type="entry name" value="MLTR_LBD"/>
    <property type="match status" value="1"/>
</dbReference>
<dbReference type="CDD" id="cd00093">
    <property type="entry name" value="HTH_XRE"/>
    <property type="match status" value="1"/>
</dbReference>
<protein>
    <submittedName>
        <fullName evidence="3">Helix-turn-helix domain-containing protein</fullName>
    </submittedName>
</protein>
<feature type="region of interest" description="Disordered" evidence="1">
    <location>
        <begin position="22"/>
        <end position="41"/>
    </location>
</feature>
<dbReference type="Gene3D" id="3.30.450.180">
    <property type="match status" value="1"/>
</dbReference>
<dbReference type="EMBL" id="JBJVNI010000001">
    <property type="protein sequence ID" value="MFM9607157.1"/>
    <property type="molecule type" value="Genomic_DNA"/>
</dbReference>
<sequence length="296" mass="33593">MTAKNPHLEELGQFLKARRGELGPTALGLPAGDPGTRRGSGLRREEVAARAAISHDYYSRIEQGRLAPSAPVLDALADTLRLTPVERTYVEGLARRADRRTVPRHRPAQVRPQIQRLLDRLTDTPAFVVGKYLDFLAWNPLAGALLIDLDEMAPHERNYVRMLFVDPRMKDFYDDWEGMARTGVELLRMQAVDNPRDPRLANLVGELSVAHPLFRQWWAGRHVARQTFGSKTIHHPELGEFTFDWDSFHWSGDPDQQLTIWSPAPGSPTEQKLRILNSWIRQSGTTENITARNPES</sequence>
<evidence type="ECO:0000259" key="2">
    <source>
        <dbReference type="PROSITE" id="PS50943"/>
    </source>
</evidence>
<dbReference type="InterPro" id="IPR041413">
    <property type="entry name" value="MLTR_LBD"/>
</dbReference>
<dbReference type="Proteomes" id="UP001631957">
    <property type="component" value="Unassembled WGS sequence"/>
</dbReference>
<feature type="domain" description="HTH cro/C1-type" evidence="2">
    <location>
        <begin position="41"/>
        <end position="87"/>
    </location>
</feature>
<dbReference type="PROSITE" id="PS50943">
    <property type="entry name" value="HTH_CROC1"/>
    <property type="match status" value="1"/>
</dbReference>
<dbReference type="PANTHER" id="PTHR35010:SF2">
    <property type="entry name" value="BLL4672 PROTEIN"/>
    <property type="match status" value="1"/>
</dbReference>
<dbReference type="PANTHER" id="PTHR35010">
    <property type="entry name" value="BLL4672 PROTEIN-RELATED"/>
    <property type="match status" value="1"/>
</dbReference>
<organism evidence="3 4">
    <name type="scientific">Streptomyces niveiscabiei</name>
    <dbReference type="NCBI Taxonomy" id="164115"/>
    <lineage>
        <taxon>Bacteria</taxon>
        <taxon>Bacillati</taxon>
        <taxon>Actinomycetota</taxon>
        <taxon>Actinomycetes</taxon>
        <taxon>Kitasatosporales</taxon>
        <taxon>Streptomycetaceae</taxon>
        <taxon>Streptomyces</taxon>
    </lineage>
</organism>
<proteinExistence type="predicted"/>
<evidence type="ECO:0000313" key="3">
    <source>
        <dbReference type="EMBL" id="MFM9607157.1"/>
    </source>
</evidence>
<dbReference type="RefSeq" id="WP_409119977.1">
    <property type="nucleotide sequence ID" value="NZ_JBJVNI010000001.1"/>
</dbReference>
<dbReference type="SUPFAM" id="SSF47413">
    <property type="entry name" value="lambda repressor-like DNA-binding domains"/>
    <property type="match status" value="1"/>
</dbReference>
<dbReference type="SMART" id="SM00530">
    <property type="entry name" value="HTH_XRE"/>
    <property type="match status" value="1"/>
</dbReference>
<dbReference type="Gene3D" id="1.10.260.40">
    <property type="entry name" value="lambda repressor-like DNA-binding domains"/>
    <property type="match status" value="1"/>
</dbReference>
<comment type="caution">
    <text evidence="3">The sequence shown here is derived from an EMBL/GenBank/DDBJ whole genome shotgun (WGS) entry which is preliminary data.</text>
</comment>
<dbReference type="Pfam" id="PF13560">
    <property type="entry name" value="HTH_31"/>
    <property type="match status" value="1"/>
</dbReference>
<reference evidence="3 4" key="1">
    <citation type="submission" date="2024-12" db="EMBL/GenBank/DDBJ databases">
        <title>Forecasting of Potato common scab and diversities of Pathogenic streptomyces spp. in china.</title>
        <authorList>
            <person name="Handique U."/>
            <person name="Wu J."/>
        </authorList>
    </citation>
    <scope>NUCLEOTIDE SEQUENCE [LARGE SCALE GENOMIC DNA]</scope>
    <source>
        <strain evidence="3 4">ZRIMU1530</strain>
    </source>
</reference>
<dbReference type="InterPro" id="IPR010982">
    <property type="entry name" value="Lambda_DNA-bd_dom_sf"/>
</dbReference>
<dbReference type="InterPro" id="IPR001387">
    <property type="entry name" value="Cro/C1-type_HTH"/>
</dbReference>
<evidence type="ECO:0000313" key="4">
    <source>
        <dbReference type="Proteomes" id="UP001631957"/>
    </source>
</evidence>
<name>A0ABW9HJT9_9ACTN</name>
<evidence type="ECO:0000256" key="1">
    <source>
        <dbReference type="SAM" id="MobiDB-lite"/>
    </source>
</evidence>
<accession>A0ABW9HJT9</accession>
<keyword evidence="4" id="KW-1185">Reference proteome</keyword>